<name>A0A5M9QS48_9HELI</name>
<sequence>MIAQKSALSTLHRFVLWLTCACMASFLLLGCGSKKYYTPEQAHDTLIFDRSFSSPIAANNRYGAMLKDGSLITRDGIIPYNAKIPKKARFLGESGGYYIFAKGCESVYLVRTSVLDEQAFGNQTCSIKEQNTACSQDELEIKTTMCALSASIKGSLLALIGSDNSMSIFDINAPAQEPKFSHKGSSVLAVNELIAAPLFLESLVVFPTLDGRLLIVSTKTFTPERNIIISSEKFFNNVIYLYGDDSRIFAATPKKLISIVSGQEFSYNESIKDALFYKGYLYVLTPDGMLAQLDHTLRPINTEKFTYAKLEGIAIANDTLYTFETHGGYVIAVGLKDFSHKVYKTQDTFGRTPPNKLNFYSNSVFYYNKYYYDFERLR</sequence>
<dbReference type="Proteomes" id="UP000323707">
    <property type="component" value="Unassembled WGS sequence"/>
</dbReference>
<reference evidence="1 2" key="1">
    <citation type="submission" date="2019-09" db="EMBL/GenBank/DDBJ databases">
        <title>Draft genome sequence of various Type strains from the CCUG.</title>
        <authorList>
            <person name="Pineiro-Iglesias B."/>
            <person name="Tunovic T."/>
            <person name="Unosson C."/>
            <person name="Inganas E."/>
            <person name="Ohlen M."/>
            <person name="Cardew S."/>
            <person name="Jensie-Markopoulos S."/>
            <person name="Salva-Serra F."/>
            <person name="Jaen-Luchoro D."/>
            <person name="Karlsson R."/>
            <person name="Svensson-Stadler L."/>
            <person name="Chun J."/>
            <person name="Moore E."/>
        </authorList>
    </citation>
    <scope>NUCLEOTIDE SEQUENCE [LARGE SCALE GENOMIC DNA]</scope>
    <source>
        <strain evidence="1 2">CCUG 32756T</strain>
    </source>
</reference>
<dbReference type="SUPFAM" id="SSF101908">
    <property type="entry name" value="Putative isomerase YbhE"/>
    <property type="match status" value="1"/>
</dbReference>
<dbReference type="RefSeq" id="WP_150336513.1">
    <property type="nucleotide sequence ID" value="NZ_JAERIX010000056.1"/>
</dbReference>
<dbReference type="AlphaFoldDB" id="A0A5M9QS48"/>
<dbReference type="InterPro" id="IPR015943">
    <property type="entry name" value="WD40/YVTN_repeat-like_dom_sf"/>
</dbReference>
<comment type="caution">
    <text evidence="1">The sequence shown here is derived from an EMBL/GenBank/DDBJ whole genome shotgun (WGS) entry which is preliminary data.</text>
</comment>
<protein>
    <recommendedName>
        <fullName evidence="3">Lipoprotein</fullName>
    </recommendedName>
</protein>
<organism evidence="1 2">
    <name type="scientific">Helicobacter canis</name>
    <dbReference type="NCBI Taxonomy" id="29419"/>
    <lineage>
        <taxon>Bacteria</taxon>
        <taxon>Pseudomonadati</taxon>
        <taxon>Campylobacterota</taxon>
        <taxon>Epsilonproteobacteria</taxon>
        <taxon>Campylobacterales</taxon>
        <taxon>Helicobacteraceae</taxon>
        <taxon>Helicobacter</taxon>
    </lineage>
</organism>
<evidence type="ECO:0008006" key="3">
    <source>
        <dbReference type="Google" id="ProtNLM"/>
    </source>
</evidence>
<gene>
    <name evidence="1" type="ORF">F4V45_00115</name>
</gene>
<dbReference type="Gene3D" id="2.130.10.10">
    <property type="entry name" value="YVTN repeat-like/Quinoprotein amine dehydrogenase"/>
    <property type="match status" value="1"/>
</dbReference>
<evidence type="ECO:0000313" key="2">
    <source>
        <dbReference type="Proteomes" id="UP000323707"/>
    </source>
</evidence>
<evidence type="ECO:0000313" key="1">
    <source>
        <dbReference type="EMBL" id="KAA8711423.1"/>
    </source>
</evidence>
<accession>A0A5M9QS48</accession>
<dbReference type="EMBL" id="VXKE01000001">
    <property type="protein sequence ID" value="KAA8711423.1"/>
    <property type="molecule type" value="Genomic_DNA"/>
</dbReference>
<proteinExistence type="predicted"/>
<dbReference type="PROSITE" id="PS51257">
    <property type="entry name" value="PROKAR_LIPOPROTEIN"/>
    <property type="match status" value="1"/>
</dbReference>